<dbReference type="EMBL" id="GL385398">
    <property type="protein sequence ID" value="EJT74887.1"/>
    <property type="molecule type" value="Genomic_DNA"/>
</dbReference>
<reference evidence="2" key="2">
    <citation type="submission" date="2010-07" db="EMBL/GenBank/DDBJ databases">
        <authorList>
            <consortium name="The Broad Institute Genome Sequencing Platform"/>
            <consortium name="Broad Institute Genome Sequencing Center for Infectious Disease"/>
            <person name="Ma L.-J."/>
            <person name="Dead R."/>
            <person name="Young S."/>
            <person name="Zeng Q."/>
            <person name="Koehrsen M."/>
            <person name="Alvarado L."/>
            <person name="Berlin A."/>
            <person name="Chapman S.B."/>
            <person name="Chen Z."/>
            <person name="Freedman E."/>
            <person name="Gellesch M."/>
            <person name="Goldberg J."/>
            <person name="Griggs A."/>
            <person name="Gujja S."/>
            <person name="Heilman E.R."/>
            <person name="Heiman D."/>
            <person name="Hepburn T."/>
            <person name="Howarth C."/>
            <person name="Jen D."/>
            <person name="Larson L."/>
            <person name="Mehta T."/>
            <person name="Neiman D."/>
            <person name="Pearson M."/>
            <person name="Roberts A."/>
            <person name="Saif S."/>
            <person name="Shea T."/>
            <person name="Shenoy N."/>
            <person name="Sisk P."/>
            <person name="Stolte C."/>
            <person name="Sykes S."/>
            <person name="Walk T."/>
            <person name="White J."/>
            <person name="Yandava C."/>
            <person name="Haas B."/>
            <person name="Nusbaum C."/>
            <person name="Birren B."/>
        </authorList>
    </citation>
    <scope>NUCLEOTIDE SEQUENCE</scope>
    <source>
        <strain evidence="2">R3-111a-1</strain>
    </source>
</reference>
<dbReference type="RefSeq" id="XP_009224831.1">
    <property type="nucleotide sequence ID" value="XM_009226567.1"/>
</dbReference>
<dbReference type="HOGENOM" id="CLU_683425_0_0_1"/>
<reference evidence="3" key="5">
    <citation type="submission" date="2018-04" db="UniProtKB">
        <authorList>
            <consortium name="EnsemblFungi"/>
        </authorList>
    </citation>
    <scope>IDENTIFICATION</scope>
    <source>
        <strain evidence="3">R3-111a-1</strain>
    </source>
</reference>
<feature type="region of interest" description="Disordered" evidence="1">
    <location>
        <begin position="1"/>
        <end position="32"/>
    </location>
</feature>
<reference evidence="3" key="4">
    <citation type="journal article" date="2015" name="G3 (Bethesda)">
        <title>Genome sequences of three phytopathogenic species of the Magnaporthaceae family of fungi.</title>
        <authorList>
            <person name="Okagaki L.H."/>
            <person name="Nunes C.C."/>
            <person name="Sailsbery J."/>
            <person name="Clay B."/>
            <person name="Brown D."/>
            <person name="John T."/>
            <person name="Oh Y."/>
            <person name="Young N."/>
            <person name="Fitzgerald M."/>
            <person name="Haas B.J."/>
            <person name="Zeng Q."/>
            <person name="Young S."/>
            <person name="Adiconis X."/>
            <person name="Fan L."/>
            <person name="Levin J.Z."/>
            <person name="Mitchell T.K."/>
            <person name="Okubara P.A."/>
            <person name="Farman M.L."/>
            <person name="Kohn L.M."/>
            <person name="Birren B."/>
            <person name="Ma L.-J."/>
            <person name="Dean R.A."/>
        </authorList>
    </citation>
    <scope>NUCLEOTIDE SEQUENCE</scope>
    <source>
        <strain evidence="3">R3-111a-1</strain>
    </source>
</reference>
<feature type="region of interest" description="Disordered" evidence="1">
    <location>
        <begin position="159"/>
        <end position="178"/>
    </location>
</feature>
<evidence type="ECO:0000313" key="2">
    <source>
        <dbReference type="EMBL" id="EJT74887.1"/>
    </source>
</evidence>
<dbReference type="Proteomes" id="UP000006039">
    <property type="component" value="Unassembled WGS sequence"/>
</dbReference>
<accession>J3P5D6</accession>
<evidence type="ECO:0000313" key="4">
    <source>
        <dbReference type="Proteomes" id="UP000006039"/>
    </source>
</evidence>
<name>J3P5D6_GAET3</name>
<reference evidence="2" key="3">
    <citation type="submission" date="2010-09" db="EMBL/GenBank/DDBJ databases">
        <title>Annotation of Gaeumannomyces graminis var. tritici R3-111a-1.</title>
        <authorList>
            <consortium name="The Broad Institute Genome Sequencing Platform"/>
            <person name="Ma L.-J."/>
            <person name="Dead R."/>
            <person name="Young S.K."/>
            <person name="Zeng Q."/>
            <person name="Gargeya S."/>
            <person name="Fitzgerald M."/>
            <person name="Haas B."/>
            <person name="Abouelleil A."/>
            <person name="Alvarado L."/>
            <person name="Arachchi H.M."/>
            <person name="Berlin A."/>
            <person name="Brown A."/>
            <person name="Chapman S.B."/>
            <person name="Chen Z."/>
            <person name="Dunbar C."/>
            <person name="Freedman E."/>
            <person name="Gearin G."/>
            <person name="Gellesch M."/>
            <person name="Goldberg J."/>
            <person name="Griggs A."/>
            <person name="Gujja S."/>
            <person name="Heiman D."/>
            <person name="Howarth C."/>
            <person name="Larson L."/>
            <person name="Lui A."/>
            <person name="MacDonald P.J.P."/>
            <person name="Mehta T."/>
            <person name="Montmayeur A."/>
            <person name="Murphy C."/>
            <person name="Neiman D."/>
            <person name="Pearson M."/>
            <person name="Priest M."/>
            <person name="Roberts A."/>
            <person name="Saif S."/>
            <person name="Shea T."/>
            <person name="Shenoy N."/>
            <person name="Sisk P."/>
            <person name="Stolte C."/>
            <person name="Sykes S."/>
            <person name="Yandava C."/>
            <person name="Wortman J."/>
            <person name="Nusbaum C."/>
            <person name="Birren B."/>
        </authorList>
    </citation>
    <scope>NUCLEOTIDE SEQUENCE</scope>
    <source>
        <strain evidence="2">R3-111a-1</strain>
    </source>
</reference>
<keyword evidence="4" id="KW-1185">Reference proteome</keyword>
<evidence type="ECO:0000313" key="3">
    <source>
        <dbReference type="EnsemblFungi" id="EJT74887"/>
    </source>
</evidence>
<sequence>MSTATRNTTLTSAPSTSPTNSETGIRSPDAVDEPWRRWLAGREALTQLADGSPSSAPLAYPSDAPNYVSECWSAFPNITAASSAPFANTTFHLLANSTASLFQNSTMTATAAPMNKTSAPFLNTTAPRFRNATTTTARFWNTTAPTLNATTARFWNTTAGPRFRNTSTPTTTPSSTATVDQTCGETAAAFGLSASQPGGFIDGWRLRQSGSSVVLVSGPSRASLFSVGASGRLCAVGRAGAVGNAAVAVVESRREAASPLWFVDGALVANLTELGYAELRCADPAAGSLECAAGEVMRAWMGCGLQVTIGSGGEADYEGIECEGVELLVSGGNGTRGGGGGENGTVARGPALLPTASLSAGGSSSRGSVTSTSPNFADVRRRQQSWGFLLGPLFGFESEGEDL</sequence>
<dbReference type="VEuPathDB" id="FungiDB:GGTG_08725"/>
<proteinExistence type="predicted"/>
<dbReference type="eggNOG" id="ENOG502RX2H">
    <property type="taxonomic scope" value="Eukaryota"/>
</dbReference>
<dbReference type="EnsemblFungi" id="EJT74887">
    <property type="protein sequence ID" value="EJT74887"/>
    <property type="gene ID" value="GGTG_08725"/>
</dbReference>
<dbReference type="GeneID" id="20349183"/>
<feature type="compositionally biased region" description="Low complexity" evidence="1">
    <location>
        <begin position="7"/>
        <end position="23"/>
    </location>
</feature>
<feature type="compositionally biased region" description="Low complexity" evidence="1">
    <location>
        <begin position="166"/>
        <end position="178"/>
    </location>
</feature>
<reference evidence="4" key="1">
    <citation type="submission" date="2010-07" db="EMBL/GenBank/DDBJ databases">
        <title>The genome sequence of Gaeumannomyces graminis var. tritici strain R3-111a-1.</title>
        <authorList>
            <consortium name="The Broad Institute Genome Sequencing Platform"/>
            <person name="Ma L.-J."/>
            <person name="Dead R."/>
            <person name="Young S."/>
            <person name="Zeng Q."/>
            <person name="Koehrsen M."/>
            <person name="Alvarado L."/>
            <person name="Berlin A."/>
            <person name="Chapman S.B."/>
            <person name="Chen Z."/>
            <person name="Freedman E."/>
            <person name="Gellesch M."/>
            <person name="Goldberg J."/>
            <person name="Griggs A."/>
            <person name="Gujja S."/>
            <person name="Heilman E.R."/>
            <person name="Heiman D."/>
            <person name="Hepburn T."/>
            <person name="Howarth C."/>
            <person name="Jen D."/>
            <person name="Larson L."/>
            <person name="Mehta T."/>
            <person name="Neiman D."/>
            <person name="Pearson M."/>
            <person name="Roberts A."/>
            <person name="Saif S."/>
            <person name="Shea T."/>
            <person name="Shenoy N."/>
            <person name="Sisk P."/>
            <person name="Stolte C."/>
            <person name="Sykes S."/>
            <person name="Walk T."/>
            <person name="White J."/>
            <person name="Yandava C."/>
            <person name="Haas B."/>
            <person name="Nusbaum C."/>
            <person name="Birren B."/>
        </authorList>
    </citation>
    <scope>NUCLEOTIDE SEQUENCE [LARGE SCALE GENOMIC DNA]</scope>
    <source>
        <strain evidence="4">R3-111a-1</strain>
    </source>
</reference>
<dbReference type="AlphaFoldDB" id="J3P5D6"/>
<dbReference type="OrthoDB" id="10674568at2759"/>
<protein>
    <submittedName>
        <fullName evidence="2 3">Uncharacterized protein</fullName>
    </submittedName>
</protein>
<gene>
    <name evidence="3" type="primary">20349183</name>
    <name evidence="2" type="ORF">GGTG_08725</name>
</gene>
<evidence type="ECO:0000256" key="1">
    <source>
        <dbReference type="SAM" id="MobiDB-lite"/>
    </source>
</evidence>
<organism evidence="2">
    <name type="scientific">Gaeumannomyces tritici (strain R3-111a-1)</name>
    <name type="common">Wheat and barley take-all root rot fungus</name>
    <name type="synonym">Gaeumannomyces graminis var. tritici</name>
    <dbReference type="NCBI Taxonomy" id="644352"/>
    <lineage>
        <taxon>Eukaryota</taxon>
        <taxon>Fungi</taxon>
        <taxon>Dikarya</taxon>
        <taxon>Ascomycota</taxon>
        <taxon>Pezizomycotina</taxon>
        <taxon>Sordariomycetes</taxon>
        <taxon>Sordariomycetidae</taxon>
        <taxon>Magnaporthales</taxon>
        <taxon>Magnaporthaceae</taxon>
        <taxon>Gaeumannomyces</taxon>
    </lineage>
</organism>